<dbReference type="InterPro" id="IPR003148">
    <property type="entry name" value="RCK_N"/>
</dbReference>
<keyword evidence="12" id="KW-1185">Reference proteome</keyword>
<feature type="domain" description="RCK N-terminal" evidence="9">
    <location>
        <begin position="407"/>
        <end position="523"/>
    </location>
</feature>
<dbReference type="SUPFAM" id="SSF51735">
    <property type="entry name" value="NAD(P)-binding Rossmann-fold domains"/>
    <property type="match status" value="1"/>
</dbReference>
<evidence type="ECO:0000256" key="2">
    <source>
        <dbReference type="ARBA" id="ARBA00005551"/>
    </source>
</evidence>
<dbReference type="OrthoDB" id="9781411at2"/>
<feature type="transmembrane region" description="Helical" evidence="8">
    <location>
        <begin position="359"/>
        <end position="378"/>
    </location>
</feature>
<feature type="transmembrane region" description="Helical" evidence="8">
    <location>
        <begin position="114"/>
        <end position="134"/>
    </location>
</feature>
<accession>A0A2A8D1F6</accession>
<comment type="subcellular location">
    <subcellularLocation>
        <location evidence="1">Membrane</location>
        <topology evidence="1">Multi-pass membrane protein</topology>
    </subcellularLocation>
</comment>
<evidence type="ECO:0000256" key="4">
    <source>
        <dbReference type="ARBA" id="ARBA00022538"/>
    </source>
</evidence>
<organism evidence="11 12">
    <name type="scientific">Longibacter salinarum</name>
    <dbReference type="NCBI Taxonomy" id="1850348"/>
    <lineage>
        <taxon>Bacteria</taxon>
        <taxon>Pseudomonadati</taxon>
        <taxon>Rhodothermota</taxon>
        <taxon>Rhodothermia</taxon>
        <taxon>Rhodothermales</taxon>
        <taxon>Salisaetaceae</taxon>
        <taxon>Longibacter</taxon>
    </lineage>
</organism>
<dbReference type="Proteomes" id="UP000220102">
    <property type="component" value="Unassembled WGS sequence"/>
</dbReference>
<evidence type="ECO:0000256" key="5">
    <source>
        <dbReference type="ARBA" id="ARBA00022692"/>
    </source>
</evidence>
<dbReference type="Pfam" id="PF02080">
    <property type="entry name" value="TrkA_C"/>
    <property type="match status" value="1"/>
</dbReference>
<keyword evidence="6 8" id="KW-1133">Transmembrane helix</keyword>
<evidence type="ECO:0000256" key="3">
    <source>
        <dbReference type="ARBA" id="ARBA00022448"/>
    </source>
</evidence>
<dbReference type="Pfam" id="PF00999">
    <property type="entry name" value="Na_H_Exchanger"/>
    <property type="match status" value="1"/>
</dbReference>
<keyword evidence="4" id="KW-0633">Potassium transport</keyword>
<dbReference type="Gene3D" id="3.40.50.720">
    <property type="entry name" value="NAD(P)-binding Rossmann-like Domain"/>
    <property type="match status" value="1"/>
</dbReference>
<dbReference type="InterPro" id="IPR038770">
    <property type="entry name" value="Na+/solute_symporter_sf"/>
</dbReference>
<dbReference type="AlphaFoldDB" id="A0A2A8D1F6"/>
<dbReference type="PROSITE" id="PS51201">
    <property type="entry name" value="RCK_N"/>
    <property type="match status" value="1"/>
</dbReference>
<comment type="similarity">
    <text evidence="2">Belongs to the monovalent cation:proton antiporter 2 (CPA2) transporter (TC 2.A.37) family.</text>
</comment>
<feature type="transmembrane region" description="Helical" evidence="8">
    <location>
        <begin position="54"/>
        <end position="73"/>
    </location>
</feature>
<feature type="transmembrane region" description="Helical" evidence="8">
    <location>
        <begin position="85"/>
        <end position="108"/>
    </location>
</feature>
<dbReference type="Pfam" id="PF02254">
    <property type="entry name" value="TrkA_N"/>
    <property type="match status" value="1"/>
</dbReference>
<dbReference type="InterPro" id="IPR036721">
    <property type="entry name" value="RCK_C_sf"/>
</dbReference>
<proteinExistence type="inferred from homology"/>
<feature type="domain" description="RCK C-terminal" evidence="10">
    <location>
        <begin position="581"/>
        <end position="665"/>
    </location>
</feature>
<keyword evidence="4" id="KW-0406">Ion transport</keyword>
<feature type="transmembrane region" description="Helical" evidence="8">
    <location>
        <begin position="175"/>
        <end position="195"/>
    </location>
</feature>
<feature type="transmembrane region" description="Helical" evidence="8">
    <location>
        <begin position="30"/>
        <end position="48"/>
    </location>
</feature>
<dbReference type="PROSITE" id="PS51202">
    <property type="entry name" value="RCK_C"/>
    <property type="match status" value="1"/>
</dbReference>
<dbReference type="EMBL" id="PDEQ01000002">
    <property type="protein sequence ID" value="PEN14647.1"/>
    <property type="molecule type" value="Genomic_DNA"/>
</dbReference>
<dbReference type="Gene3D" id="1.20.1530.20">
    <property type="match status" value="1"/>
</dbReference>
<dbReference type="InterPro" id="IPR006037">
    <property type="entry name" value="RCK_C"/>
</dbReference>
<evidence type="ECO:0000313" key="12">
    <source>
        <dbReference type="Proteomes" id="UP000220102"/>
    </source>
</evidence>
<feature type="transmembrane region" description="Helical" evidence="8">
    <location>
        <begin position="215"/>
        <end position="232"/>
    </location>
</feature>
<feature type="transmembrane region" description="Helical" evidence="8">
    <location>
        <begin position="146"/>
        <end position="169"/>
    </location>
</feature>
<dbReference type="InterPro" id="IPR036291">
    <property type="entry name" value="NAD(P)-bd_dom_sf"/>
</dbReference>
<evidence type="ECO:0000259" key="9">
    <source>
        <dbReference type="PROSITE" id="PS51201"/>
    </source>
</evidence>
<keyword evidence="3" id="KW-0813">Transport</keyword>
<dbReference type="GO" id="GO:0008324">
    <property type="term" value="F:monoatomic cation transmembrane transporter activity"/>
    <property type="evidence" value="ECO:0007669"/>
    <property type="project" value="InterPro"/>
</dbReference>
<dbReference type="InterPro" id="IPR006153">
    <property type="entry name" value="Cation/H_exchanger_TM"/>
</dbReference>
<dbReference type="GO" id="GO:0016020">
    <property type="term" value="C:membrane"/>
    <property type="evidence" value="ECO:0007669"/>
    <property type="project" value="UniProtKB-SubCell"/>
</dbReference>
<comment type="caution">
    <text evidence="11">The sequence shown here is derived from an EMBL/GenBank/DDBJ whole genome shotgun (WGS) entry which is preliminary data.</text>
</comment>
<evidence type="ECO:0000256" key="7">
    <source>
        <dbReference type="ARBA" id="ARBA00023136"/>
    </source>
</evidence>
<evidence type="ECO:0000259" key="10">
    <source>
        <dbReference type="PROSITE" id="PS51202"/>
    </source>
</evidence>
<dbReference type="GO" id="GO:0015297">
    <property type="term" value="F:antiporter activity"/>
    <property type="evidence" value="ECO:0007669"/>
    <property type="project" value="InterPro"/>
</dbReference>
<keyword evidence="5 8" id="KW-0812">Transmembrane</keyword>
<dbReference type="PANTHER" id="PTHR42751">
    <property type="entry name" value="SODIUM/HYDROGEN EXCHANGER FAMILY/TRKA DOMAIN PROTEIN"/>
    <property type="match status" value="1"/>
</dbReference>
<name>A0A2A8D1F6_9BACT</name>
<evidence type="ECO:0000256" key="6">
    <source>
        <dbReference type="ARBA" id="ARBA00022989"/>
    </source>
</evidence>
<dbReference type="SUPFAM" id="SSF116726">
    <property type="entry name" value="TrkA C-terminal domain-like"/>
    <property type="match status" value="1"/>
</dbReference>
<keyword evidence="7 8" id="KW-0472">Membrane</keyword>
<evidence type="ECO:0000313" key="11">
    <source>
        <dbReference type="EMBL" id="PEN14647.1"/>
    </source>
</evidence>
<feature type="transmembrane region" description="Helical" evidence="8">
    <location>
        <begin position="321"/>
        <end position="339"/>
    </location>
</feature>
<dbReference type="PANTHER" id="PTHR42751:SF3">
    <property type="entry name" value="SODIUM_GLUTAMATE SYMPORTER"/>
    <property type="match status" value="1"/>
</dbReference>
<protein>
    <submittedName>
        <fullName evidence="11">Sodium:proton exchanger</fullName>
    </submittedName>
</protein>
<dbReference type="GO" id="GO:1902600">
    <property type="term" value="P:proton transmembrane transport"/>
    <property type="evidence" value="ECO:0007669"/>
    <property type="project" value="InterPro"/>
</dbReference>
<feature type="transmembrane region" description="Helical" evidence="8">
    <location>
        <begin position="6"/>
        <end position="23"/>
    </location>
</feature>
<evidence type="ECO:0000256" key="8">
    <source>
        <dbReference type="SAM" id="Phobius"/>
    </source>
</evidence>
<dbReference type="Gene3D" id="3.30.70.1450">
    <property type="entry name" value="Regulator of K+ conductance, C-terminal domain"/>
    <property type="match status" value="1"/>
</dbReference>
<gene>
    <name evidence="11" type="ORF">CRI94_03625</name>
</gene>
<evidence type="ECO:0000256" key="1">
    <source>
        <dbReference type="ARBA" id="ARBA00004141"/>
    </source>
</evidence>
<dbReference type="GO" id="GO:0006813">
    <property type="term" value="P:potassium ion transport"/>
    <property type="evidence" value="ECO:0007669"/>
    <property type="project" value="UniProtKB-KW"/>
</dbReference>
<feature type="transmembrane region" description="Helical" evidence="8">
    <location>
        <begin position="293"/>
        <end position="314"/>
    </location>
</feature>
<keyword evidence="4" id="KW-0630">Potassium</keyword>
<reference evidence="11 12" key="1">
    <citation type="submission" date="2017-10" db="EMBL/GenBank/DDBJ databases">
        <title>Draft genome of Longibacter Salinarum.</title>
        <authorList>
            <person name="Goh K.M."/>
            <person name="Shamsir M.S."/>
            <person name="Lim S.W."/>
        </authorList>
    </citation>
    <scope>NUCLEOTIDE SEQUENCE [LARGE SCALE GENOMIC DNA]</scope>
    <source>
        <strain evidence="11 12">KCTC 52045</strain>
    </source>
</reference>
<sequence>MPPGFGEITILAAVSVAIAYVCYRLKLVPIAGFLIAGVIIGPSALGLVDDIELVNTLAEIGVILLLFTIGIEFSLDKLARIKRLVLGGGALQVFGTMAVVTGICLALGVDWRSALFTSGLVALSSTAIVLGLLSDRGETDTPVGQSGLGILIFQDFGIIVMVLLVPLIGGGEGSTLDLLLALGKALLIIAVVVVLARKVIPPLLARVAATRRNELFLLTVVALCFLIAWIMGLADVSLALGAFLAGLIVSESPYATQALSEVLPLRTVFNAAFFVSVGMLLDVRVLLDAWPLVLGAAAVVLVLKLVITSVALLIMKMPLRIAVASGLMLAQIGEFSFVLDIAGRDVGLSPMGLGNEGQQVFIATTVLLMLLTPFMASVGGRVGRAVQDVLGPLNTADLPDDKPIKLEDHVIIVGYGPAGRRLARVLRQTDIPFVIIDLNPQSIREAREEGLNAVYGDATRPHVLEVAGIEHAKLCVVVISDRDATERTVHNAAFENPTLQIIARADFLDDVDRLHKAGAEIVIPTEIETAVRLFGDVLHAYRVPSDEVNRHIREVRANDYRLICDPELPASDPSMDQTPGMVLDGLSEEGLHTRTVTVRDGAAAAGRTLGELALRQDYDLTVIAIRRNGDVIGSPDGSEELLSGDRLVLVGPAAAFAGCADIFRFFDEPDIVDA</sequence>